<dbReference type="AlphaFoldDB" id="A0A4Z0GHW8"/>
<evidence type="ECO:0000313" key="2">
    <source>
        <dbReference type="EMBL" id="TGA96324.1"/>
    </source>
</evidence>
<name>A0A4Z0GHW8_9ACTN</name>
<protein>
    <recommendedName>
        <fullName evidence="4">Lipoprotein</fullName>
    </recommendedName>
</protein>
<comment type="caution">
    <text evidence="2">The sequence shown here is derived from an EMBL/GenBank/DDBJ whole genome shotgun (WGS) entry which is preliminary data.</text>
</comment>
<sequence>MAGGAAGAMALLGGCADGTDRPDADRSARSPAAERLRARAERQSTELLARYDATLAAHPALADRLAPLRAETARHAQAFAGRPAGGTPGAPSGSPAPASASAAPKHGAAHSGADGTPVPDRPEAALAALARAERRTADARTAALAEAPGELARLLASVAACGAAHAYLLTEGGR</sequence>
<evidence type="ECO:0000313" key="3">
    <source>
        <dbReference type="Proteomes" id="UP000297948"/>
    </source>
</evidence>
<organism evidence="2 3">
    <name type="scientific">Streptomyces palmae</name>
    <dbReference type="NCBI Taxonomy" id="1701085"/>
    <lineage>
        <taxon>Bacteria</taxon>
        <taxon>Bacillati</taxon>
        <taxon>Actinomycetota</taxon>
        <taxon>Actinomycetes</taxon>
        <taxon>Kitasatosporales</taxon>
        <taxon>Streptomycetaceae</taxon>
        <taxon>Streptomyces</taxon>
    </lineage>
</organism>
<feature type="compositionally biased region" description="Low complexity" evidence="1">
    <location>
        <begin position="89"/>
        <end position="113"/>
    </location>
</feature>
<proteinExistence type="predicted"/>
<evidence type="ECO:0008006" key="4">
    <source>
        <dbReference type="Google" id="ProtNLM"/>
    </source>
</evidence>
<keyword evidence="3" id="KW-1185">Reference proteome</keyword>
<feature type="region of interest" description="Disordered" evidence="1">
    <location>
        <begin position="73"/>
        <end position="121"/>
    </location>
</feature>
<reference evidence="2 3" key="1">
    <citation type="submission" date="2019-03" db="EMBL/GenBank/DDBJ databases">
        <authorList>
            <person name="Gonzalez-Pimentel J.L."/>
        </authorList>
    </citation>
    <scope>NUCLEOTIDE SEQUENCE [LARGE SCALE GENOMIC DNA]</scope>
    <source>
        <strain evidence="2 3">JCM 31289</strain>
    </source>
</reference>
<dbReference type="EMBL" id="SRID01000292">
    <property type="protein sequence ID" value="TGA96324.1"/>
    <property type="molecule type" value="Genomic_DNA"/>
</dbReference>
<evidence type="ECO:0000256" key="1">
    <source>
        <dbReference type="SAM" id="MobiDB-lite"/>
    </source>
</evidence>
<accession>A0A4Z0GHW8</accession>
<feature type="region of interest" description="Disordered" evidence="1">
    <location>
        <begin position="11"/>
        <end position="41"/>
    </location>
</feature>
<gene>
    <name evidence="2" type="ORF">E4099_24210</name>
</gene>
<dbReference type="Proteomes" id="UP000297948">
    <property type="component" value="Unassembled WGS sequence"/>
</dbReference>
<feature type="compositionally biased region" description="Basic and acidic residues" evidence="1">
    <location>
        <begin position="18"/>
        <end position="41"/>
    </location>
</feature>